<gene>
    <name evidence="2" type="ORF">Scep_012535</name>
</gene>
<feature type="region of interest" description="Disordered" evidence="1">
    <location>
        <begin position="20"/>
        <end position="41"/>
    </location>
</feature>
<proteinExistence type="predicted"/>
<accession>A0AAP0JHH6</accession>
<reference evidence="2 3" key="1">
    <citation type="submission" date="2024-01" db="EMBL/GenBank/DDBJ databases">
        <title>Genome assemblies of Stephania.</title>
        <authorList>
            <person name="Yang L."/>
        </authorList>
    </citation>
    <scope>NUCLEOTIDE SEQUENCE [LARGE SCALE GENOMIC DNA]</scope>
    <source>
        <strain evidence="2">JXDWG</strain>
        <tissue evidence="2">Leaf</tissue>
    </source>
</reference>
<dbReference type="EMBL" id="JBBNAG010000005">
    <property type="protein sequence ID" value="KAK9133007.1"/>
    <property type="molecule type" value="Genomic_DNA"/>
</dbReference>
<keyword evidence="3" id="KW-1185">Reference proteome</keyword>
<name>A0AAP0JHH6_9MAGN</name>
<sequence length="252" mass="28472">MATVDWIEAPTDIHGANDAKVSSANGGSRCSGGPARKPTLRGARGCADEQQQLGAVTRRRLRRRGHARRTGRSLTRYTSGGQQGVAPTTRWIARIIFELENIDVQHITLTRQMMLYIVKNSNLQNLIDLMTNQILKGFNSIIRGRYLSTILFILIRGRYLLAFLFILRRSNIVDSVHSLELDASEDDNVGITVEDIKEEELASVDEMKEVQLGSQFTEGLITHSMDRDWSPVWTSLPTWSARKLRYRACEVK</sequence>
<protein>
    <submittedName>
        <fullName evidence="2">Uncharacterized protein</fullName>
    </submittedName>
</protein>
<evidence type="ECO:0000313" key="3">
    <source>
        <dbReference type="Proteomes" id="UP001419268"/>
    </source>
</evidence>
<feature type="region of interest" description="Disordered" evidence="1">
    <location>
        <begin position="61"/>
        <end position="82"/>
    </location>
</feature>
<evidence type="ECO:0000256" key="1">
    <source>
        <dbReference type="SAM" id="MobiDB-lite"/>
    </source>
</evidence>
<comment type="caution">
    <text evidence="2">The sequence shown here is derived from an EMBL/GenBank/DDBJ whole genome shotgun (WGS) entry which is preliminary data.</text>
</comment>
<dbReference type="AlphaFoldDB" id="A0AAP0JHH6"/>
<dbReference type="Proteomes" id="UP001419268">
    <property type="component" value="Unassembled WGS sequence"/>
</dbReference>
<organism evidence="2 3">
    <name type="scientific">Stephania cephalantha</name>
    <dbReference type="NCBI Taxonomy" id="152367"/>
    <lineage>
        <taxon>Eukaryota</taxon>
        <taxon>Viridiplantae</taxon>
        <taxon>Streptophyta</taxon>
        <taxon>Embryophyta</taxon>
        <taxon>Tracheophyta</taxon>
        <taxon>Spermatophyta</taxon>
        <taxon>Magnoliopsida</taxon>
        <taxon>Ranunculales</taxon>
        <taxon>Menispermaceae</taxon>
        <taxon>Menispermoideae</taxon>
        <taxon>Cissampelideae</taxon>
        <taxon>Stephania</taxon>
    </lineage>
</organism>
<feature type="compositionally biased region" description="Basic residues" evidence="1">
    <location>
        <begin position="61"/>
        <end position="71"/>
    </location>
</feature>
<evidence type="ECO:0000313" key="2">
    <source>
        <dbReference type="EMBL" id="KAK9133007.1"/>
    </source>
</evidence>